<evidence type="ECO:0000313" key="2">
    <source>
        <dbReference type="EMBL" id="CAK0856445.1"/>
    </source>
</evidence>
<evidence type="ECO:0008006" key="4">
    <source>
        <dbReference type="Google" id="ProtNLM"/>
    </source>
</evidence>
<protein>
    <recommendedName>
        <fullName evidence="4">RanBP2-type domain-containing protein</fullName>
    </recommendedName>
</protein>
<keyword evidence="3" id="KW-1185">Reference proteome</keyword>
<comment type="caution">
    <text evidence="2">The sequence shown here is derived from an EMBL/GenBank/DDBJ whole genome shotgun (WGS) entry which is preliminary data.</text>
</comment>
<gene>
    <name evidence="2" type="ORF">PCOR1329_LOCUS46838</name>
</gene>
<feature type="compositionally biased region" description="Basic and acidic residues" evidence="1">
    <location>
        <begin position="316"/>
        <end position="328"/>
    </location>
</feature>
<evidence type="ECO:0000313" key="3">
    <source>
        <dbReference type="Proteomes" id="UP001189429"/>
    </source>
</evidence>
<feature type="compositionally biased region" description="Low complexity" evidence="1">
    <location>
        <begin position="74"/>
        <end position="103"/>
    </location>
</feature>
<feature type="region of interest" description="Disordered" evidence="1">
    <location>
        <begin position="277"/>
        <end position="328"/>
    </location>
</feature>
<dbReference type="Proteomes" id="UP001189429">
    <property type="component" value="Unassembled WGS sequence"/>
</dbReference>
<feature type="compositionally biased region" description="Basic and acidic residues" evidence="1">
    <location>
        <begin position="214"/>
        <end position="228"/>
    </location>
</feature>
<proteinExistence type="predicted"/>
<evidence type="ECO:0000256" key="1">
    <source>
        <dbReference type="SAM" id="MobiDB-lite"/>
    </source>
</evidence>
<organism evidence="2 3">
    <name type="scientific">Prorocentrum cordatum</name>
    <dbReference type="NCBI Taxonomy" id="2364126"/>
    <lineage>
        <taxon>Eukaryota</taxon>
        <taxon>Sar</taxon>
        <taxon>Alveolata</taxon>
        <taxon>Dinophyceae</taxon>
        <taxon>Prorocentrales</taxon>
        <taxon>Prorocentraceae</taxon>
        <taxon>Prorocentrum</taxon>
    </lineage>
</organism>
<feature type="compositionally biased region" description="Low complexity" evidence="1">
    <location>
        <begin position="387"/>
        <end position="396"/>
    </location>
</feature>
<feature type="compositionally biased region" description="Low complexity" evidence="1">
    <location>
        <begin position="277"/>
        <end position="289"/>
    </location>
</feature>
<dbReference type="Gene3D" id="3.60.10.10">
    <property type="entry name" value="Endonuclease/exonuclease/phosphatase"/>
    <property type="match status" value="1"/>
</dbReference>
<dbReference type="EMBL" id="CAUYUJ010015636">
    <property type="protein sequence ID" value="CAK0856445.1"/>
    <property type="molecule type" value="Genomic_DNA"/>
</dbReference>
<name>A0ABN9UBE1_9DINO</name>
<dbReference type="SUPFAM" id="SSF56219">
    <property type="entry name" value="DNase I-like"/>
    <property type="match status" value="1"/>
</dbReference>
<dbReference type="InterPro" id="IPR036691">
    <property type="entry name" value="Endo/exonu/phosph_ase_sf"/>
</dbReference>
<sequence>MVRPVRCGGGGSRRSKTYWVCSCGGWNWDWRTTCLGCGYAAPPWALDAAAARARPQADKDGWVDQPRGRRAQRQARGAAASAASTESQTSASGDSGAPSGSGAAAIERLQAAVEQLEALQAEPPDGVDSCFTDVVASQLEAKRAKLGAAQRAAAGQKASSLPRSALLHKEANRLEQKQAARDLAEAQLQKAQQELAQLDADLEEAPRAVRALEEDARAEAEAQRRQRAAEWAGPSDVPGPFVQLDKLPEAWGSSNFEVAWAAIRTQVEAVRTLLAQAPAAPRRAPWAESRPMEEVSSEDGLHAGATEPWQPQSATERGRAERRGDARGEWPKVAQAFKRELVAPGVAAEVRGQGSRAFSSTRASEPRQRAGGGADAARIGGERPLDPGRAQGPQAPGQATAAALEVRCGLEVLGVNGNTWRRSLEVAEAFASRHGALPHLVMLQETRLAPHRLEEARSAARRMGYTAFLHAAAPTDKEGLLANSGGVATLVRSDLQVAESAWMAPSDLRHRMIGVTITAASGLQFLACSLYLQDALGPKGINLDIFAAFGDMALSDGMPWLAQGDFNMEPGTLHELGWPRVQRGTYLGPAECTCVAQGAEHVYDWYMGSFCLAHGVREASALDGFGLYPHKPVRLLLQDVRPDALVQVLVRPGRFPDVDAAACRMLQCRYTAALTWEFGPQTSDACEAARQWIQVVESTLVGIHGIDDGDLPRYLGRSAGPKVVLKPLSAVVKREYRHRHSALTHAIRQALDVALQRLTADKTKRWQPAHEAWYERQVERVLADVEAATVAACEEDEVEALEFDTSEWGDLVSQAGLHGDPEAIAVLQRRLACSQRRDGCKSSASWRAWAKEAVQKGGRLDHRFAKAVPPPQVVDPDTGRPLAGMLAVGQLEANWQAL</sequence>
<accession>A0ABN9UBE1</accession>
<reference evidence="2" key="1">
    <citation type="submission" date="2023-10" db="EMBL/GenBank/DDBJ databases">
        <authorList>
            <person name="Chen Y."/>
            <person name="Shah S."/>
            <person name="Dougan E. K."/>
            <person name="Thang M."/>
            <person name="Chan C."/>
        </authorList>
    </citation>
    <scope>NUCLEOTIDE SEQUENCE [LARGE SCALE GENOMIC DNA]</scope>
</reference>
<feature type="region of interest" description="Disordered" evidence="1">
    <location>
        <begin position="350"/>
        <end position="396"/>
    </location>
</feature>
<feature type="region of interest" description="Disordered" evidence="1">
    <location>
        <begin position="56"/>
        <end position="103"/>
    </location>
</feature>
<feature type="region of interest" description="Disordered" evidence="1">
    <location>
        <begin position="214"/>
        <end position="238"/>
    </location>
</feature>